<dbReference type="Proteomes" id="UP000633509">
    <property type="component" value="Unassembled WGS sequence"/>
</dbReference>
<comment type="caution">
    <text evidence="1">The sequence shown here is derived from an EMBL/GenBank/DDBJ whole genome shotgun (WGS) entry which is preliminary data.</text>
</comment>
<reference evidence="1 2" key="1">
    <citation type="submission" date="2020-10" db="EMBL/GenBank/DDBJ databases">
        <title>Sequencing the genomes of 1000 actinobacteria strains.</title>
        <authorList>
            <person name="Klenk H.-P."/>
        </authorList>
    </citation>
    <scope>NUCLEOTIDE SEQUENCE [LARGE SCALE GENOMIC DNA]</scope>
    <source>
        <strain evidence="1 2">DSM 43173</strain>
    </source>
</reference>
<protein>
    <recommendedName>
        <fullName evidence="3">DUF2497 domain-containing protein</fullName>
    </recommendedName>
</protein>
<name>A0ABR9LU28_9ACTN</name>
<dbReference type="EMBL" id="JADBEK010000001">
    <property type="protein sequence ID" value="MBE1584159.1"/>
    <property type="molecule type" value="Genomic_DNA"/>
</dbReference>
<accession>A0ABR9LU28</accession>
<gene>
    <name evidence="1" type="ORF">H4W80_002417</name>
</gene>
<keyword evidence="2" id="KW-1185">Reference proteome</keyword>
<evidence type="ECO:0000313" key="2">
    <source>
        <dbReference type="Proteomes" id="UP000633509"/>
    </source>
</evidence>
<sequence>MPPIEDLSEEEAVRVLQHLMTAFDQDEEPATTQQEIEAKTGRDRAFVRELADALDVQVTAGAPAPSARELLAELAALPDVAPEVESAVERVRQRSTLPIGPDTIAAVIAIGAAVAIMRPRIELRRKRKDDELRFVADVRGVPNVGRIVQMLIDLLSK</sequence>
<proteinExistence type="predicted"/>
<organism evidence="1 2">
    <name type="scientific">Nonomuraea angiospora</name>
    <dbReference type="NCBI Taxonomy" id="46172"/>
    <lineage>
        <taxon>Bacteria</taxon>
        <taxon>Bacillati</taxon>
        <taxon>Actinomycetota</taxon>
        <taxon>Actinomycetes</taxon>
        <taxon>Streptosporangiales</taxon>
        <taxon>Streptosporangiaceae</taxon>
        <taxon>Nonomuraea</taxon>
    </lineage>
</organism>
<evidence type="ECO:0008006" key="3">
    <source>
        <dbReference type="Google" id="ProtNLM"/>
    </source>
</evidence>
<evidence type="ECO:0000313" key="1">
    <source>
        <dbReference type="EMBL" id="MBE1584159.1"/>
    </source>
</evidence>
<dbReference type="RefSeq" id="WP_192785141.1">
    <property type="nucleotide sequence ID" value="NZ_JADBEK010000001.1"/>
</dbReference>